<keyword evidence="1 3" id="KW-0560">Oxidoreductase</keyword>
<organism evidence="3 4">
    <name type="scientific">Serratia rubidaea</name>
    <name type="common">Serratia marinorubra</name>
    <dbReference type="NCBI Taxonomy" id="61652"/>
    <lineage>
        <taxon>Bacteria</taxon>
        <taxon>Pseudomonadati</taxon>
        <taxon>Pseudomonadota</taxon>
        <taxon>Gammaproteobacteria</taxon>
        <taxon>Enterobacterales</taxon>
        <taxon>Yersiniaceae</taxon>
        <taxon>Serratia</taxon>
    </lineage>
</organism>
<dbReference type="InterPro" id="IPR013154">
    <property type="entry name" value="ADH-like_N"/>
</dbReference>
<reference evidence="3 4" key="1">
    <citation type="submission" date="2019-05" db="EMBL/GenBank/DDBJ databases">
        <authorList>
            <consortium name="Pathogen Informatics"/>
        </authorList>
    </citation>
    <scope>NUCLEOTIDE SEQUENCE [LARGE SCALE GENOMIC DNA]</scope>
    <source>
        <strain evidence="3 4">NCTC12971</strain>
    </source>
</reference>
<gene>
    <name evidence="3" type="primary">tdh_3</name>
    <name evidence="3" type="ORF">NCTC12971_04244</name>
</gene>
<evidence type="ECO:0000313" key="3">
    <source>
        <dbReference type="EMBL" id="VTP65761.1"/>
    </source>
</evidence>
<dbReference type="AlphaFoldDB" id="A0A4U9HQR1"/>
<dbReference type="Pfam" id="PF08240">
    <property type="entry name" value="ADH_N"/>
    <property type="match status" value="1"/>
</dbReference>
<dbReference type="PANTHER" id="PTHR43401">
    <property type="entry name" value="L-THREONINE 3-DEHYDROGENASE"/>
    <property type="match status" value="1"/>
</dbReference>
<evidence type="ECO:0000256" key="1">
    <source>
        <dbReference type="ARBA" id="ARBA00023002"/>
    </source>
</evidence>
<dbReference type="PANTHER" id="PTHR43401:SF2">
    <property type="entry name" value="L-THREONINE 3-DEHYDROGENASE"/>
    <property type="match status" value="1"/>
</dbReference>
<dbReference type="Gene3D" id="3.90.180.10">
    <property type="entry name" value="Medium-chain alcohol dehydrogenases, catalytic domain"/>
    <property type="match status" value="1"/>
</dbReference>
<proteinExistence type="predicted"/>
<dbReference type="InterPro" id="IPR011032">
    <property type="entry name" value="GroES-like_sf"/>
</dbReference>
<evidence type="ECO:0000313" key="4">
    <source>
        <dbReference type="Proteomes" id="UP000307968"/>
    </source>
</evidence>
<sequence>MKSVVIEQPGRLTLAQRPLPQPADDEVRVRVRLAGICGSDVHIYHGHNPFAPLSAGHRPRVLRRD</sequence>
<protein>
    <submittedName>
        <fullName evidence="3">L-threonine 3-dehydrogenase</fullName>
        <ecNumber evidence="3">1.1.1.103</ecNumber>
    </submittedName>
</protein>
<dbReference type="EMBL" id="LR590463">
    <property type="protein sequence ID" value="VTP65761.1"/>
    <property type="molecule type" value="Genomic_DNA"/>
</dbReference>
<dbReference type="InterPro" id="IPR050129">
    <property type="entry name" value="Zn_alcohol_dh"/>
</dbReference>
<dbReference type="SUPFAM" id="SSF50129">
    <property type="entry name" value="GroES-like"/>
    <property type="match status" value="1"/>
</dbReference>
<accession>A0A4U9HQR1</accession>
<dbReference type="Proteomes" id="UP000307968">
    <property type="component" value="Chromosome"/>
</dbReference>
<feature type="domain" description="Alcohol dehydrogenase-like N-terminal" evidence="2">
    <location>
        <begin position="24"/>
        <end position="57"/>
    </location>
</feature>
<evidence type="ECO:0000259" key="2">
    <source>
        <dbReference type="Pfam" id="PF08240"/>
    </source>
</evidence>
<dbReference type="EC" id="1.1.1.103" evidence="3"/>
<dbReference type="GO" id="GO:0008743">
    <property type="term" value="F:L-threonine 3-dehydrogenase activity"/>
    <property type="evidence" value="ECO:0007669"/>
    <property type="project" value="UniProtKB-EC"/>
</dbReference>
<name>A0A4U9HQR1_SERRU</name>